<evidence type="ECO:0000256" key="1">
    <source>
        <dbReference type="SAM" id="MobiDB-lite"/>
    </source>
</evidence>
<comment type="caution">
    <text evidence="3">The sequence shown here is derived from an EMBL/GenBank/DDBJ whole genome shotgun (WGS) entry which is preliminary data.</text>
</comment>
<dbReference type="AlphaFoldDB" id="A0A8H5M9Y2"/>
<proteinExistence type="predicted"/>
<feature type="compositionally biased region" description="Polar residues" evidence="1">
    <location>
        <begin position="178"/>
        <end position="195"/>
    </location>
</feature>
<organism evidence="3 4">
    <name type="scientific">Tricholomella constricta</name>
    <dbReference type="NCBI Taxonomy" id="117010"/>
    <lineage>
        <taxon>Eukaryota</taxon>
        <taxon>Fungi</taxon>
        <taxon>Dikarya</taxon>
        <taxon>Basidiomycota</taxon>
        <taxon>Agaricomycotina</taxon>
        <taxon>Agaricomycetes</taxon>
        <taxon>Agaricomycetidae</taxon>
        <taxon>Agaricales</taxon>
        <taxon>Tricholomatineae</taxon>
        <taxon>Lyophyllaceae</taxon>
        <taxon>Tricholomella</taxon>
    </lineage>
</organism>
<dbReference type="PANTHER" id="PTHR39463">
    <property type="entry name" value="MEDUSA"/>
    <property type="match status" value="1"/>
</dbReference>
<feature type="compositionally biased region" description="Low complexity" evidence="1">
    <location>
        <begin position="414"/>
        <end position="431"/>
    </location>
</feature>
<dbReference type="EMBL" id="JAACJP010000003">
    <property type="protein sequence ID" value="KAF5386154.1"/>
    <property type="molecule type" value="Genomic_DNA"/>
</dbReference>
<feature type="region of interest" description="Disordered" evidence="1">
    <location>
        <begin position="414"/>
        <end position="439"/>
    </location>
</feature>
<evidence type="ECO:0000259" key="2">
    <source>
        <dbReference type="Pfam" id="PF23305"/>
    </source>
</evidence>
<evidence type="ECO:0000313" key="4">
    <source>
        <dbReference type="Proteomes" id="UP000565441"/>
    </source>
</evidence>
<dbReference type="Proteomes" id="UP000565441">
    <property type="component" value="Unassembled WGS sequence"/>
</dbReference>
<dbReference type="OrthoDB" id="1751210at2759"/>
<feature type="region of interest" description="Disordered" evidence="1">
    <location>
        <begin position="154"/>
        <end position="226"/>
    </location>
</feature>
<reference evidence="3 4" key="1">
    <citation type="journal article" date="2020" name="ISME J.">
        <title>Uncovering the hidden diversity of litter-decomposition mechanisms in mushroom-forming fungi.</title>
        <authorList>
            <person name="Floudas D."/>
            <person name="Bentzer J."/>
            <person name="Ahren D."/>
            <person name="Johansson T."/>
            <person name="Persson P."/>
            <person name="Tunlid A."/>
        </authorList>
    </citation>
    <scope>NUCLEOTIDE SEQUENCE [LARGE SCALE GENOMIC DNA]</scope>
    <source>
        <strain evidence="3 4">CBS 661.87</strain>
    </source>
</reference>
<keyword evidence="4" id="KW-1185">Reference proteome</keyword>
<protein>
    <recommendedName>
        <fullName evidence="2">DUF7082 domain-containing protein</fullName>
    </recommendedName>
</protein>
<sequence>MPQIYPSPIVDPDVYPPPRPSTRVPQDSPVVVSPAGVIHVLGYTPSEGESATPISVRIHFHPDFADEIYVRLVVGNKPVATTVREIQDAPYGRWQLDALVPPFDQSSSKVLLSVQALNKANAILDSATFGEFSYWAPGLLSPLPLQPPPLYKTLRIGSSSSSTPRDVPATSKKPKLHISTSTSPRLSQSLPQTSSFRRRGSNLPTPSPTSPARLRSASMSSKTQAHVLHRRTKLESMMRPKGAKNGDSHLQTPILDLVTPLQNICHDWSPAESSVGRRLVRFSKVQDGRRLIVSCEPIRADDYRDSDSVISCIYREESNTCYVTSVDIIFLLERLTNSDFPVEEKNRIRRNLEGLRPTTVSKHKHGFEDFFQRIMEFPDPKPRNIEKDLKVFEWSLLDQALDKILSKYTIDTSAMPAEEPESSSSAEPSPSTGSEDAEYDTAYPNAKLDDTYVEDSPLPTPIQDEFPYLTSSDGSESLCSPLATSTPATYQLYNTDMTHSEAGGSNTNHWGEYKPVDTMALDHYAAYEVTQHGTPIINYPEVDFSTPYDNFAYHSSIPGEPWA</sequence>
<evidence type="ECO:0000313" key="3">
    <source>
        <dbReference type="EMBL" id="KAF5386154.1"/>
    </source>
</evidence>
<gene>
    <name evidence="3" type="ORF">D9615_002430</name>
</gene>
<feature type="domain" description="DUF7082" evidence="2">
    <location>
        <begin position="255"/>
        <end position="405"/>
    </location>
</feature>
<name>A0A8H5M9Y2_9AGAR</name>
<dbReference type="Pfam" id="PF23305">
    <property type="entry name" value="DUF7082"/>
    <property type="match status" value="1"/>
</dbReference>
<dbReference type="GO" id="GO:0005634">
    <property type="term" value="C:nucleus"/>
    <property type="evidence" value="ECO:0007669"/>
    <property type="project" value="TreeGrafter"/>
</dbReference>
<dbReference type="InterPro" id="IPR055509">
    <property type="entry name" value="DUF7082"/>
</dbReference>
<dbReference type="PANTHER" id="PTHR39463:SF1">
    <property type="entry name" value="MEDUSA"/>
    <property type="match status" value="1"/>
</dbReference>
<accession>A0A8H5M9Y2</accession>